<comment type="caution">
    <text evidence="1">The sequence shown here is derived from an EMBL/GenBank/DDBJ whole genome shotgun (WGS) entry which is preliminary data.</text>
</comment>
<evidence type="ECO:0000313" key="1">
    <source>
        <dbReference type="EMBL" id="RAI25767.1"/>
    </source>
</evidence>
<protein>
    <submittedName>
        <fullName evidence="1">SIR2 family protein</fullName>
    </submittedName>
</protein>
<reference evidence="1 2" key="1">
    <citation type="submission" date="2017-07" db="EMBL/GenBank/DDBJ databases">
        <title>Draft Genome Sequences of Select Purple Nonsulfur Bacteria.</title>
        <authorList>
            <person name="Lasarre B."/>
            <person name="Mckinlay J.B."/>
        </authorList>
    </citation>
    <scope>NUCLEOTIDE SEQUENCE [LARGE SCALE GENOMIC DNA]</scope>
    <source>
        <strain evidence="1 2">DSM 11290</strain>
    </source>
</reference>
<dbReference type="AlphaFoldDB" id="A0A327JHA9"/>
<proteinExistence type="predicted"/>
<dbReference type="OrthoDB" id="9802053at2"/>
<dbReference type="EMBL" id="NPEV01000041">
    <property type="protein sequence ID" value="RAI25767.1"/>
    <property type="molecule type" value="Genomic_DNA"/>
</dbReference>
<accession>A0A327JHA9</accession>
<gene>
    <name evidence="1" type="ORF">CH339_16805</name>
</gene>
<keyword evidence="2" id="KW-1185">Reference proteome</keyword>
<dbReference type="Pfam" id="PF13289">
    <property type="entry name" value="SIR2_2"/>
    <property type="match status" value="1"/>
</dbReference>
<sequence>MWFGSCLTCCDTRDRHQEGEIRVTTGPDFEAIIGGIARGEVVPYLGPGVLKGVVEEGTGEPLPADSDSLIVAMNGGRPMAPKLMYEFPRAAMNIELKRGRRYIEQFLTKLYGARTWSRAPMHDWLAALKPSYVIDINRDTQLQESFATTPHLLIKGIARIGGTDYRFVLFQHDGTAYRAVSLDEADPDLPVLFKPMGSPTPTPVYIASDADYVDYITELMGGFGVPLFLKKRRRAKRYLFLGMRFTRDTERMVMSDIIFDAAEPAGWALIESPTDKERRYCATKNIEIVETSLDAFLDAARATAG</sequence>
<dbReference type="Proteomes" id="UP000249299">
    <property type="component" value="Unassembled WGS sequence"/>
</dbReference>
<evidence type="ECO:0000313" key="2">
    <source>
        <dbReference type="Proteomes" id="UP000249299"/>
    </source>
</evidence>
<name>A0A327JHA9_9HYPH</name>
<organism evidence="1 2">
    <name type="scientific">Rhodobium orientis</name>
    <dbReference type="NCBI Taxonomy" id="34017"/>
    <lineage>
        <taxon>Bacteria</taxon>
        <taxon>Pseudomonadati</taxon>
        <taxon>Pseudomonadota</taxon>
        <taxon>Alphaproteobacteria</taxon>
        <taxon>Hyphomicrobiales</taxon>
        <taxon>Rhodobiaceae</taxon>
        <taxon>Rhodobium</taxon>
    </lineage>
</organism>